<proteinExistence type="predicted"/>
<dbReference type="InterPro" id="IPR036097">
    <property type="entry name" value="HisK_dim/P_sf"/>
</dbReference>
<dbReference type="SMART" id="SM00388">
    <property type="entry name" value="HisKA"/>
    <property type="match status" value="1"/>
</dbReference>
<dbReference type="GO" id="GO:0005886">
    <property type="term" value="C:plasma membrane"/>
    <property type="evidence" value="ECO:0007669"/>
    <property type="project" value="TreeGrafter"/>
</dbReference>
<dbReference type="RefSeq" id="WP_068857097.1">
    <property type="nucleotide sequence ID" value="NZ_JAUEIE010000008.1"/>
</dbReference>
<keyword evidence="5 8" id="KW-0812">Transmembrane</keyword>
<dbReference type="EMBL" id="JAUEIE010000008">
    <property type="protein sequence ID" value="MDN0023075.1"/>
    <property type="molecule type" value="Genomic_DNA"/>
</dbReference>
<dbReference type="InterPro" id="IPR003661">
    <property type="entry name" value="HisK_dim/P_dom"/>
</dbReference>
<dbReference type="Proteomes" id="UP001167831">
    <property type="component" value="Unassembled WGS sequence"/>
</dbReference>
<feature type="transmembrane region" description="Helical" evidence="8">
    <location>
        <begin position="12"/>
        <end position="31"/>
    </location>
</feature>
<dbReference type="PANTHER" id="PTHR45436:SF5">
    <property type="entry name" value="SENSOR HISTIDINE KINASE TRCS"/>
    <property type="match status" value="1"/>
</dbReference>
<keyword evidence="12" id="KW-1185">Reference proteome</keyword>
<dbReference type="CDD" id="cd00082">
    <property type="entry name" value="HisKA"/>
    <property type="match status" value="1"/>
</dbReference>
<dbReference type="Gene3D" id="1.10.287.130">
    <property type="match status" value="1"/>
</dbReference>
<evidence type="ECO:0000256" key="8">
    <source>
        <dbReference type="SAM" id="Phobius"/>
    </source>
</evidence>
<evidence type="ECO:0000256" key="1">
    <source>
        <dbReference type="ARBA" id="ARBA00000085"/>
    </source>
</evidence>
<dbReference type="InterPro" id="IPR050428">
    <property type="entry name" value="TCS_sensor_his_kinase"/>
</dbReference>
<dbReference type="SUPFAM" id="SSF47384">
    <property type="entry name" value="Homodimeric domain of signal transducing histidine kinase"/>
    <property type="match status" value="1"/>
</dbReference>
<dbReference type="Pfam" id="PF00512">
    <property type="entry name" value="HisKA"/>
    <property type="match status" value="1"/>
</dbReference>
<dbReference type="SUPFAM" id="SSF55874">
    <property type="entry name" value="ATPase domain of HSP90 chaperone/DNA topoisomerase II/histidine kinase"/>
    <property type="match status" value="1"/>
</dbReference>
<comment type="catalytic activity">
    <reaction evidence="1">
        <text>ATP + protein L-histidine = ADP + protein N-phospho-L-histidine.</text>
        <dbReference type="EC" id="2.7.13.3"/>
    </reaction>
</comment>
<dbReference type="AlphaFoldDB" id="A0AAW7JH84"/>
<dbReference type="PANTHER" id="PTHR45436">
    <property type="entry name" value="SENSOR HISTIDINE KINASE YKOH"/>
    <property type="match status" value="1"/>
</dbReference>
<evidence type="ECO:0000256" key="2">
    <source>
        <dbReference type="ARBA" id="ARBA00012438"/>
    </source>
</evidence>
<evidence type="ECO:0000259" key="9">
    <source>
        <dbReference type="PROSITE" id="PS50109"/>
    </source>
</evidence>
<reference evidence="11" key="1">
    <citation type="submission" date="2023-06" db="EMBL/GenBank/DDBJ databases">
        <authorList>
            <person name="Zeman M."/>
            <person name="Kubasova T."/>
            <person name="Jahodarova E."/>
            <person name="Nykrynova M."/>
            <person name="Rychlik I."/>
        </authorList>
    </citation>
    <scope>NUCLEOTIDE SEQUENCE</scope>
    <source>
        <strain evidence="11">ET15</strain>
        <strain evidence="10">ET37</strain>
    </source>
</reference>
<keyword evidence="3" id="KW-0597">Phosphoprotein</keyword>
<evidence type="ECO:0000256" key="5">
    <source>
        <dbReference type="ARBA" id="ARBA00022692"/>
    </source>
</evidence>
<evidence type="ECO:0000313" key="13">
    <source>
        <dbReference type="Proteomes" id="UP001168478"/>
    </source>
</evidence>
<dbReference type="GO" id="GO:0000155">
    <property type="term" value="F:phosphorelay sensor kinase activity"/>
    <property type="evidence" value="ECO:0007669"/>
    <property type="project" value="InterPro"/>
</dbReference>
<dbReference type="Gene3D" id="3.30.565.10">
    <property type="entry name" value="Histidine kinase-like ATPase, C-terminal domain"/>
    <property type="match status" value="1"/>
</dbReference>
<evidence type="ECO:0000256" key="4">
    <source>
        <dbReference type="ARBA" id="ARBA00022679"/>
    </source>
</evidence>
<dbReference type="SMART" id="SM00387">
    <property type="entry name" value="HATPase_c"/>
    <property type="match status" value="1"/>
</dbReference>
<dbReference type="Proteomes" id="UP001168478">
    <property type="component" value="Unassembled WGS sequence"/>
</dbReference>
<evidence type="ECO:0000256" key="3">
    <source>
        <dbReference type="ARBA" id="ARBA00022553"/>
    </source>
</evidence>
<dbReference type="InterPro" id="IPR036890">
    <property type="entry name" value="HATPase_C_sf"/>
</dbReference>
<dbReference type="InterPro" id="IPR003594">
    <property type="entry name" value="HATPase_dom"/>
</dbReference>
<dbReference type="Pfam" id="PF02518">
    <property type="entry name" value="HATPase_c"/>
    <property type="match status" value="1"/>
</dbReference>
<evidence type="ECO:0000313" key="10">
    <source>
        <dbReference type="EMBL" id="MDN0023075.1"/>
    </source>
</evidence>
<organism evidence="11 13">
    <name type="scientific">Leyella lascolaii</name>
    <dbReference type="NCBI Taxonomy" id="1776379"/>
    <lineage>
        <taxon>Bacteria</taxon>
        <taxon>Pseudomonadati</taxon>
        <taxon>Bacteroidota</taxon>
        <taxon>Bacteroidia</taxon>
        <taxon>Bacteroidales</taxon>
        <taxon>Prevotellaceae</taxon>
        <taxon>Leyella</taxon>
    </lineage>
</organism>
<comment type="caution">
    <text evidence="11">The sequence shown here is derived from an EMBL/GenBank/DDBJ whole genome shotgun (WGS) entry which is preliminary data.</text>
</comment>
<gene>
    <name evidence="10" type="ORF">QVN81_08605</name>
    <name evidence="11" type="ORF">QVN84_06390</name>
</gene>
<feature type="domain" description="Histidine kinase" evidence="9">
    <location>
        <begin position="222"/>
        <end position="426"/>
    </location>
</feature>
<keyword evidence="4" id="KW-0808">Transferase</keyword>
<evidence type="ECO:0000256" key="7">
    <source>
        <dbReference type="ARBA" id="ARBA00022989"/>
    </source>
</evidence>
<feature type="transmembrane region" description="Helical" evidence="8">
    <location>
        <begin position="137"/>
        <end position="158"/>
    </location>
</feature>
<keyword evidence="7 8" id="KW-1133">Transmembrane helix</keyword>
<sequence length="426" mass="48528">MRLINYISLRLSLIAAVVLGFWSVFFYFAIIDEINDEVDDSLEDYAELVIRRALAGEPLPTASSGSNNQYYLREVSAEYAGSHQHVRYEDRTVYIREKREFEPARVITYIYTGDGGRFFEVEVSVPTIDKADLKEAIFYWLLFLYVAILLGFVVLNLVAVKRSMRPLAVLLKWVDDYRLGRENRRLDNPTYVTEFRKLNEAVVRSMKRSEQQYEQQKMFIGNASHEMQTPLAVCQNRIEMLLDDGNLTEQQMGELVKTLGTLGQLSRLNKSLLLLCKIENGQFTDVEEVDMDTLAEQLMGDYGSVLKTRNIEVSVVREAHWHVRMNPMLASVLVGNLLKNAFVHNVDGGRVEVSINSHGMTVANTGSGGALDRTKIFTRFYHTRGMKSSTGIGLSLVSAVCGLYSFGIDYRYENGMHRFEVTDRRG</sequence>
<name>A0AAW7JH84_9BACT</name>
<evidence type="ECO:0000313" key="12">
    <source>
        <dbReference type="Proteomes" id="UP001167831"/>
    </source>
</evidence>
<keyword evidence="6 11" id="KW-0418">Kinase</keyword>
<dbReference type="InterPro" id="IPR005467">
    <property type="entry name" value="His_kinase_dom"/>
</dbReference>
<protein>
    <recommendedName>
        <fullName evidence="2">histidine kinase</fullName>
        <ecNumber evidence="2">2.7.13.3</ecNumber>
    </recommendedName>
</protein>
<dbReference type="EC" id="2.7.13.3" evidence="2"/>
<accession>A0AAW7JH84</accession>
<reference evidence="11" key="2">
    <citation type="submission" date="2023-08" db="EMBL/GenBank/DDBJ databases">
        <title>Identification and characterization of horizontal gene transfer across gut microbiota members of farm animals based on homology search.</title>
        <authorList>
            <person name="Schwarzerova J."/>
            <person name="Nykrynova M."/>
            <person name="Jureckova K."/>
            <person name="Cejkova D."/>
            <person name="Rychlik I."/>
        </authorList>
    </citation>
    <scope>NUCLEOTIDE SEQUENCE</scope>
    <source>
        <strain evidence="11">ET15</strain>
        <strain evidence="10">ET37</strain>
    </source>
</reference>
<evidence type="ECO:0000313" key="11">
    <source>
        <dbReference type="EMBL" id="MDN0025149.1"/>
    </source>
</evidence>
<feature type="transmembrane region" description="Helical" evidence="8">
    <location>
        <begin position="389"/>
        <end position="408"/>
    </location>
</feature>
<keyword evidence="8" id="KW-0472">Membrane</keyword>
<dbReference type="EMBL" id="JAUEIF010000004">
    <property type="protein sequence ID" value="MDN0025149.1"/>
    <property type="molecule type" value="Genomic_DNA"/>
</dbReference>
<dbReference type="PROSITE" id="PS50109">
    <property type="entry name" value="HIS_KIN"/>
    <property type="match status" value="1"/>
</dbReference>
<evidence type="ECO:0000256" key="6">
    <source>
        <dbReference type="ARBA" id="ARBA00022777"/>
    </source>
</evidence>